<feature type="compositionally biased region" description="Polar residues" evidence="1">
    <location>
        <begin position="37"/>
        <end position="55"/>
    </location>
</feature>
<accession>A0A176VP10</accession>
<comment type="caution">
    <text evidence="3">The sequence shown here is derived from an EMBL/GenBank/DDBJ whole genome shotgun (WGS) entry which is preliminary data.</text>
</comment>
<feature type="compositionally biased region" description="Polar residues" evidence="1">
    <location>
        <begin position="211"/>
        <end position="221"/>
    </location>
</feature>
<protein>
    <recommendedName>
        <fullName evidence="2">Retrotransposon gag domain-containing protein</fullName>
    </recommendedName>
</protein>
<dbReference type="Proteomes" id="UP000077202">
    <property type="component" value="Unassembled WGS sequence"/>
</dbReference>
<gene>
    <name evidence="3" type="ORF">AXG93_328s1000</name>
</gene>
<feature type="region of interest" description="Disordered" evidence="1">
    <location>
        <begin position="1"/>
        <end position="55"/>
    </location>
</feature>
<feature type="compositionally biased region" description="Basic and acidic residues" evidence="1">
    <location>
        <begin position="229"/>
        <end position="242"/>
    </location>
</feature>
<evidence type="ECO:0000256" key="1">
    <source>
        <dbReference type="SAM" id="MobiDB-lite"/>
    </source>
</evidence>
<feature type="domain" description="Retrotransposon gag" evidence="2">
    <location>
        <begin position="102"/>
        <end position="179"/>
    </location>
</feature>
<dbReference type="AlphaFoldDB" id="A0A176VP10"/>
<name>A0A176VP10_MARPO</name>
<keyword evidence="4" id="KW-1185">Reference proteome</keyword>
<dbReference type="PANTHER" id="PTHR33223:SF6">
    <property type="entry name" value="CCHC-TYPE DOMAIN-CONTAINING PROTEIN"/>
    <property type="match status" value="1"/>
</dbReference>
<feature type="compositionally biased region" description="Basic residues" evidence="1">
    <location>
        <begin position="243"/>
        <end position="254"/>
    </location>
</feature>
<dbReference type="EMBL" id="LVLJ01003102">
    <property type="protein sequence ID" value="OAE22648.1"/>
    <property type="molecule type" value="Genomic_DNA"/>
</dbReference>
<dbReference type="PANTHER" id="PTHR33223">
    <property type="entry name" value="CCHC-TYPE DOMAIN-CONTAINING PROTEIN"/>
    <property type="match status" value="1"/>
</dbReference>
<feature type="region of interest" description="Disordered" evidence="1">
    <location>
        <begin position="203"/>
        <end position="261"/>
    </location>
</feature>
<evidence type="ECO:0000313" key="3">
    <source>
        <dbReference type="EMBL" id="OAE22648.1"/>
    </source>
</evidence>
<proteinExistence type="predicted"/>
<evidence type="ECO:0000259" key="2">
    <source>
        <dbReference type="Pfam" id="PF03732"/>
    </source>
</evidence>
<dbReference type="InterPro" id="IPR005162">
    <property type="entry name" value="Retrotrans_gag_dom"/>
</dbReference>
<dbReference type="Pfam" id="PF03732">
    <property type="entry name" value="Retrotrans_gag"/>
    <property type="match status" value="1"/>
</dbReference>
<sequence>MVRTKIASLDGRFSEPLLPSPEPNTLRRERTPLASPAKTQSVKCSNGTATSTSQSMMQPITKHFYPKFKGRGEYEDADSYIELFESISITNKEEGDDDKLQIFPSLFCKKARSWFNHESTAPAGIDTWAKLRKKFLRRFCELGYDSRILTKLQNFCRGRKKNLWDYIEQFHDLLDRILKTGEGIPYSIQQAIDWRKDREFDDRKPKHSCQRQRPATPSCKNSSLTEESSESKDSLSSKEERPKRKVAKKKKSKRMPMPNKAWLPLCQKWMHW</sequence>
<reference evidence="3" key="1">
    <citation type="submission" date="2016-03" db="EMBL/GenBank/DDBJ databases">
        <title>Mechanisms controlling the formation of the plant cell surface in tip-growing cells are functionally conserved among land plants.</title>
        <authorList>
            <person name="Honkanen S."/>
            <person name="Jones V.A."/>
            <person name="Morieri G."/>
            <person name="Champion C."/>
            <person name="Hetherington A.J."/>
            <person name="Kelly S."/>
            <person name="Saint-Marcoux D."/>
            <person name="Proust H."/>
            <person name="Prescott H."/>
            <person name="Dolan L."/>
        </authorList>
    </citation>
    <scope>NUCLEOTIDE SEQUENCE [LARGE SCALE GENOMIC DNA]</scope>
    <source>
        <tissue evidence="3">Whole gametophyte</tissue>
    </source>
</reference>
<organism evidence="3 4">
    <name type="scientific">Marchantia polymorpha subsp. ruderalis</name>
    <dbReference type="NCBI Taxonomy" id="1480154"/>
    <lineage>
        <taxon>Eukaryota</taxon>
        <taxon>Viridiplantae</taxon>
        <taxon>Streptophyta</taxon>
        <taxon>Embryophyta</taxon>
        <taxon>Marchantiophyta</taxon>
        <taxon>Marchantiopsida</taxon>
        <taxon>Marchantiidae</taxon>
        <taxon>Marchantiales</taxon>
        <taxon>Marchantiaceae</taxon>
        <taxon>Marchantia</taxon>
    </lineage>
</organism>
<evidence type="ECO:0000313" key="4">
    <source>
        <dbReference type="Proteomes" id="UP000077202"/>
    </source>
</evidence>